<dbReference type="Gene3D" id="3.40.50.1820">
    <property type="entry name" value="alpha/beta hydrolase"/>
    <property type="match status" value="1"/>
</dbReference>
<dbReference type="InterPro" id="IPR029058">
    <property type="entry name" value="AB_hydrolase_fold"/>
</dbReference>
<name>A0A9E7TL48_9EURY</name>
<dbReference type="KEGG" id="mend:L6E24_11290"/>
<protein>
    <submittedName>
        <fullName evidence="1">DUF3089 domain-containing protein</fullName>
    </submittedName>
</protein>
<accession>A0A9E7TL48</accession>
<proteinExistence type="predicted"/>
<dbReference type="Pfam" id="PF11288">
    <property type="entry name" value="DUF3089"/>
    <property type="match status" value="1"/>
</dbReference>
<dbReference type="RefSeq" id="WP_257742087.1">
    <property type="nucleotide sequence ID" value="NZ_CP096115.1"/>
</dbReference>
<organism evidence="1 2">
    <name type="scientific">Methanoplanus endosymbiosus</name>
    <dbReference type="NCBI Taxonomy" id="33865"/>
    <lineage>
        <taxon>Archaea</taxon>
        <taxon>Methanobacteriati</taxon>
        <taxon>Methanobacteriota</taxon>
        <taxon>Stenosarchaea group</taxon>
        <taxon>Methanomicrobia</taxon>
        <taxon>Methanomicrobiales</taxon>
        <taxon>Methanomicrobiaceae</taxon>
        <taxon>Methanoplanus</taxon>
    </lineage>
</organism>
<dbReference type="InterPro" id="IPR021440">
    <property type="entry name" value="DUF3089"/>
</dbReference>
<evidence type="ECO:0000313" key="2">
    <source>
        <dbReference type="Proteomes" id="UP001060368"/>
    </source>
</evidence>
<dbReference type="SUPFAM" id="SSF53474">
    <property type="entry name" value="alpha/beta-Hydrolases"/>
    <property type="match status" value="1"/>
</dbReference>
<dbReference type="GeneID" id="74308293"/>
<dbReference type="EMBL" id="CP096115">
    <property type="protein sequence ID" value="UUX91936.1"/>
    <property type="molecule type" value="Genomic_DNA"/>
</dbReference>
<dbReference type="Proteomes" id="UP001060368">
    <property type="component" value="Chromosome"/>
</dbReference>
<evidence type="ECO:0000313" key="1">
    <source>
        <dbReference type="EMBL" id="UUX91936.1"/>
    </source>
</evidence>
<sequence>MIYSLFFLFVSICLILTAGCTGSESPSPAAEDEENAVVISPDNSVDYSDSSNWISVPAIDKEVDVFYVYPTVSGNETGLMDITNEDERALAEGVFTSQGSVFESNANVYAPYYRQMSTGADMTQTPVATDIKEFKIGAADVEDAFDYYLNNYNEGRPFILAGHSQGTMALMELLKDRFGDDEKLRSQMVAAYLIGYTVTDEDLEKYGLKAAESANDTSVVITYNTQSATSEGGRMLLPGAICINPLNWKTDSTYAPASENLGARFYNDSTGEFLREVANYTGAEINPENGALITEIPEGEVLDLGPHGEGVYHRYDISFWWRNLEENVGERIDAYLMQN</sequence>
<dbReference type="AlphaFoldDB" id="A0A9E7TL48"/>
<reference evidence="1" key="1">
    <citation type="submission" date="2022-04" db="EMBL/GenBank/DDBJ databases">
        <title>Complete genome of Methanoplanus endosymbiosus DSM 3599.</title>
        <authorList>
            <person name="Chen S.-C."/>
            <person name="You Y.-T."/>
            <person name="Zhou Y.-Z."/>
            <person name="Lai M.-C."/>
        </authorList>
    </citation>
    <scope>NUCLEOTIDE SEQUENCE</scope>
    <source>
        <strain evidence="1">DSM 3599</strain>
    </source>
</reference>
<keyword evidence="2" id="KW-1185">Reference proteome</keyword>
<gene>
    <name evidence="1" type="ORF">L6E24_11290</name>
</gene>